<dbReference type="Gene3D" id="3.30.40.10">
    <property type="entry name" value="Zinc/RING finger domain, C3HC4 (zinc finger)"/>
    <property type="match status" value="1"/>
</dbReference>
<dbReference type="SMART" id="SM00184">
    <property type="entry name" value="RING"/>
    <property type="match status" value="1"/>
</dbReference>
<feature type="compositionally biased region" description="Low complexity" evidence="5">
    <location>
        <begin position="340"/>
        <end position="354"/>
    </location>
</feature>
<dbReference type="PANTHER" id="PTHR22763:SF162">
    <property type="entry name" value="TRANSMEMBRANE E3 UBIQUITIN-PROTEIN LIGASE 1"/>
    <property type="match status" value="1"/>
</dbReference>
<proteinExistence type="predicted"/>
<dbReference type="InterPro" id="IPR050731">
    <property type="entry name" value="HRD1_E3_ubiq-ligases"/>
</dbReference>
<gene>
    <name evidence="7" type="ORF">NA56DRAFT_474670</name>
</gene>
<dbReference type="GO" id="GO:0061630">
    <property type="term" value="F:ubiquitin protein ligase activity"/>
    <property type="evidence" value="ECO:0007669"/>
    <property type="project" value="TreeGrafter"/>
</dbReference>
<evidence type="ECO:0000256" key="4">
    <source>
        <dbReference type="PROSITE-ProRule" id="PRU00175"/>
    </source>
</evidence>
<protein>
    <recommendedName>
        <fullName evidence="6">RING-type domain-containing protein</fullName>
    </recommendedName>
</protein>
<organism evidence="7 8">
    <name type="scientific">Hyaloscypha hepaticicola</name>
    <dbReference type="NCBI Taxonomy" id="2082293"/>
    <lineage>
        <taxon>Eukaryota</taxon>
        <taxon>Fungi</taxon>
        <taxon>Dikarya</taxon>
        <taxon>Ascomycota</taxon>
        <taxon>Pezizomycotina</taxon>
        <taxon>Leotiomycetes</taxon>
        <taxon>Helotiales</taxon>
        <taxon>Hyaloscyphaceae</taxon>
        <taxon>Hyaloscypha</taxon>
    </lineage>
</organism>
<dbReference type="STRING" id="1745343.A0A2J6QFY3"/>
<dbReference type="SUPFAM" id="SSF57850">
    <property type="entry name" value="RING/U-box"/>
    <property type="match status" value="1"/>
</dbReference>
<feature type="compositionally biased region" description="Polar residues" evidence="5">
    <location>
        <begin position="1"/>
        <end position="14"/>
    </location>
</feature>
<evidence type="ECO:0000256" key="5">
    <source>
        <dbReference type="SAM" id="MobiDB-lite"/>
    </source>
</evidence>
<accession>A0A2J6QFY3</accession>
<evidence type="ECO:0000259" key="6">
    <source>
        <dbReference type="PROSITE" id="PS50089"/>
    </source>
</evidence>
<dbReference type="GO" id="GO:0043161">
    <property type="term" value="P:proteasome-mediated ubiquitin-dependent protein catabolic process"/>
    <property type="evidence" value="ECO:0007669"/>
    <property type="project" value="TreeGrafter"/>
</dbReference>
<evidence type="ECO:0000256" key="1">
    <source>
        <dbReference type="ARBA" id="ARBA00022723"/>
    </source>
</evidence>
<evidence type="ECO:0000256" key="2">
    <source>
        <dbReference type="ARBA" id="ARBA00022771"/>
    </source>
</evidence>
<evidence type="ECO:0000313" key="8">
    <source>
        <dbReference type="Proteomes" id="UP000235672"/>
    </source>
</evidence>
<feature type="compositionally biased region" description="Low complexity" evidence="5">
    <location>
        <begin position="317"/>
        <end position="332"/>
    </location>
</feature>
<evidence type="ECO:0000313" key="7">
    <source>
        <dbReference type="EMBL" id="PMD25194.1"/>
    </source>
</evidence>
<feature type="compositionally biased region" description="Basic and acidic residues" evidence="5">
    <location>
        <begin position="359"/>
        <end position="369"/>
    </location>
</feature>
<keyword evidence="1" id="KW-0479">Metal-binding</keyword>
<dbReference type="GO" id="GO:0044695">
    <property type="term" value="C:Dsc E3 ubiquitin ligase complex"/>
    <property type="evidence" value="ECO:0007669"/>
    <property type="project" value="TreeGrafter"/>
</dbReference>
<dbReference type="GO" id="GO:0012505">
    <property type="term" value="C:endomembrane system"/>
    <property type="evidence" value="ECO:0007669"/>
    <property type="project" value="TreeGrafter"/>
</dbReference>
<dbReference type="InterPro" id="IPR013083">
    <property type="entry name" value="Znf_RING/FYVE/PHD"/>
</dbReference>
<feature type="region of interest" description="Disordered" evidence="5">
    <location>
        <begin position="233"/>
        <end position="427"/>
    </location>
</feature>
<feature type="compositionally biased region" description="Polar residues" evidence="5">
    <location>
        <begin position="373"/>
        <end position="405"/>
    </location>
</feature>
<dbReference type="PROSITE" id="PS50089">
    <property type="entry name" value="ZF_RING_2"/>
    <property type="match status" value="1"/>
</dbReference>
<dbReference type="PANTHER" id="PTHR22763">
    <property type="entry name" value="RING ZINC FINGER PROTEIN"/>
    <property type="match status" value="1"/>
</dbReference>
<dbReference type="GO" id="GO:0008270">
    <property type="term" value="F:zinc ion binding"/>
    <property type="evidence" value="ECO:0007669"/>
    <property type="project" value="UniProtKB-KW"/>
</dbReference>
<dbReference type="OrthoDB" id="8062037at2759"/>
<name>A0A2J6QFY3_9HELO</name>
<keyword evidence="2 4" id="KW-0863">Zinc-finger</keyword>
<dbReference type="InterPro" id="IPR001841">
    <property type="entry name" value="Znf_RING"/>
</dbReference>
<dbReference type="Pfam" id="PF13639">
    <property type="entry name" value="zf-RING_2"/>
    <property type="match status" value="1"/>
</dbReference>
<dbReference type="AlphaFoldDB" id="A0A2J6QFY3"/>
<keyword evidence="8" id="KW-1185">Reference proteome</keyword>
<feature type="domain" description="RING-type" evidence="6">
    <location>
        <begin position="114"/>
        <end position="162"/>
    </location>
</feature>
<reference evidence="7 8" key="1">
    <citation type="submission" date="2016-05" db="EMBL/GenBank/DDBJ databases">
        <title>A degradative enzymes factory behind the ericoid mycorrhizal symbiosis.</title>
        <authorList>
            <consortium name="DOE Joint Genome Institute"/>
            <person name="Martino E."/>
            <person name="Morin E."/>
            <person name="Grelet G."/>
            <person name="Kuo A."/>
            <person name="Kohler A."/>
            <person name="Daghino S."/>
            <person name="Barry K."/>
            <person name="Choi C."/>
            <person name="Cichocki N."/>
            <person name="Clum A."/>
            <person name="Copeland A."/>
            <person name="Hainaut M."/>
            <person name="Haridas S."/>
            <person name="Labutti K."/>
            <person name="Lindquist E."/>
            <person name="Lipzen A."/>
            <person name="Khouja H.-R."/>
            <person name="Murat C."/>
            <person name="Ohm R."/>
            <person name="Olson A."/>
            <person name="Spatafora J."/>
            <person name="Veneault-Fourrey C."/>
            <person name="Henrissat B."/>
            <person name="Grigoriev I."/>
            <person name="Martin F."/>
            <person name="Perotto S."/>
        </authorList>
    </citation>
    <scope>NUCLEOTIDE SEQUENCE [LARGE SCALE GENOMIC DNA]</scope>
    <source>
        <strain evidence="7 8">UAMH 7357</strain>
    </source>
</reference>
<feature type="compositionally biased region" description="Basic and acidic residues" evidence="5">
    <location>
        <begin position="406"/>
        <end position="417"/>
    </location>
</feature>
<feature type="compositionally biased region" description="Polar residues" evidence="5">
    <location>
        <begin position="285"/>
        <end position="309"/>
    </location>
</feature>
<dbReference type="EMBL" id="KZ613471">
    <property type="protein sequence ID" value="PMD25194.1"/>
    <property type="molecule type" value="Genomic_DNA"/>
</dbReference>
<dbReference type="Proteomes" id="UP000235672">
    <property type="component" value="Unassembled WGS sequence"/>
</dbReference>
<sequence length="427" mass="47187">MSFMEQRTSYPRTSRQSHIHVPRNNAFEPPHSRRRAAAHTFDSDDDEDSVPEIDADTAYRRSAELLFSSDLEEERSMAAMRGALAAGKRVPSKEALASLEVVKVEDLEANGRTCIICYNEFGVSNPEGIIENPIRLPKCKHVFGDKCIKKWFEDSDSCPYCRDKLPSELSVRKSMAFDAYRAARREHLLAHSRARTNFALRYPFSEESGNSRASTSVPIQRAQDEYDLAMARNVDSWGYSPPSRSTGDSPESRRRQARGRIGNSRAAHLLGRPTSVGSASARWINPTSTHGNTPQRGVNVPPANQTPRRSVTPGLPRQNSGSSGSTSQTPPRNRALPGFSSSPPAEEASPPVAVGSGILRDRQSEREGPSTRPRPNSNDMGSSTFQTPLDTSHPLGQNPPSSTGHQHGEADRNREFGDQMLQPRWSR</sequence>
<feature type="region of interest" description="Disordered" evidence="5">
    <location>
        <begin position="1"/>
        <end position="51"/>
    </location>
</feature>
<keyword evidence="3" id="KW-0862">Zinc</keyword>
<evidence type="ECO:0000256" key="3">
    <source>
        <dbReference type="ARBA" id="ARBA00022833"/>
    </source>
</evidence>